<evidence type="ECO:0000256" key="1">
    <source>
        <dbReference type="SAM" id="Phobius"/>
    </source>
</evidence>
<feature type="transmembrane region" description="Helical" evidence="1">
    <location>
        <begin position="68"/>
        <end position="86"/>
    </location>
</feature>
<evidence type="ECO:0000313" key="3">
    <source>
        <dbReference type="Proteomes" id="UP000198618"/>
    </source>
</evidence>
<feature type="transmembrane region" description="Helical" evidence="1">
    <location>
        <begin position="42"/>
        <end position="61"/>
    </location>
</feature>
<dbReference type="OrthoDB" id="875405at2"/>
<protein>
    <recommendedName>
        <fullName evidence="4">Beta-carotene 15,15'-monooxygenase</fullName>
    </recommendedName>
</protein>
<accession>A0A1H9Y376</accession>
<feature type="transmembrane region" description="Helical" evidence="1">
    <location>
        <begin position="191"/>
        <end position="213"/>
    </location>
</feature>
<keyword evidence="3" id="KW-1185">Reference proteome</keyword>
<dbReference type="STRING" id="930131.SAMN05216389_101155"/>
<feature type="transmembrane region" description="Helical" evidence="1">
    <location>
        <begin position="219"/>
        <end position="236"/>
    </location>
</feature>
<evidence type="ECO:0008006" key="4">
    <source>
        <dbReference type="Google" id="ProtNLM"/>
    </source>
</evidence>
<dbReference type="EMBL" id="FOHE01000001">
    <property type="protein sequence ID" value="SES63104.1"/>
    <property type="molecule type" value="Genomic_DNA"/>
</dbReference>
<dbReference type="RefSeq" id="WP_090865802.1">
    <property type="nucleotide sequence ID" value="NZ_FOHE01000001.1"/>
</dbReference>
<feature type="transmembrane region" description="Helical" evidence="1">
    <location>
        <begin position="98"/>
        <end position="123"/>
    </location>
</feature>
<organism evidence="2 3">
    <name type="scientific">Oceanobacillus limi</name>
    <dbReference type="NCBI Taxonomy" id="930131"/>
    <lineage>
        <taxon>Bacteria</taxon>
        <taxon>Bacillati</taxon>
        <taxon>Bacillota</taxon>
        <taxon>Bacilli</taxon>
        <taxon>Bacillales</taxon>
        <taxon>Bacillaceae</taxon>
        <taxon>Oceanobacillus</taxon>
    </lineage>
</organism>
<proteinExistence type="predicted"/>
<keyword evidence="1" id="KW-0472">Membrane</keyword>
<evidence type="ECO:0000313" key="2">
    <source>
        <dbReference type="EMBL" id="SES63104.1"/>
    </source>
</evidence>
<keyword evidence="1" id="KW-0812">Transmembrane</keyword>
<reference evidence="2 3" key="1">
    <citation type="submission" date="2016-10" db="EMBL/GenBank/DDBJ databases">
        <authorList>
            <person name="de Groot N.N."/>
        </authorList>
    </citation>
    <scope>NUCLEOTIDE SEQUENCE [LARGE SCALE GENOMIC DNA]</scope>
    <source>
        <strain evidence="2 3">IBRC-M 10780</strain>
    </source>
</reference>
<dbReference type="Proteomes" id="UP000198618">
    <property type="component" value="Unassembled WGS sequence"/>
</dbReference>
<gene>
    <name evidence="2" type="ORF">SAMN05216389_101155</name>
</gene>
<keyword evidence="1" id="KW-1133">Transmembrane helix</keyword>
<feature type="transmembrane region" description="Helical" evidence="1">
    <location>
        <begin position="12"/>
        <end position="36"/>
    </location>
</feature>
<sequence>MVLRREYLRHGWLLFLFAVVGSNVMLYHTAFGAQIIPADASPLVIGSFIDLAIVAPILYITWSRKWNWKYIVITMAAGLILVRFLIPMQYLEPFAPITWVGFAVEGAILFVELLLIVTFVKYLPSVIQTVKHRQLPVIHSFHHAVAEKVKNHPVIRVVCSEMLVFYFALASWKKQPVWNDASFTLHRKSSYIALMVMLIHAIVLETIGLHIFIHEISPVISIMLMVMNIYTVLFFVGDIQAVRLNPAVITDEKLYISLGLMKRMEIDWPNVECVIDDPDALKNKRTKDTVSFIAKDLEEVHPTIILQLKQPTEVAFYMGFKWKCNRVAIRVDEPDRFNRLVGEMVAKNKN</sequence>
<name>A0A1H9Y376_9BACI</name>
<dbReference type="AlphaFoldDB" id="A0A1H9Y376"/>